<dbReference type="Proteomes" id="UP000815325">
    <property type="component" value="Unassembled WGS sequence"/>
</dbReference>
<comment type="caution">
    <text evidence="1">The sequence shown here is derived from an EMBL/GenBank/DDBJ whole genome shotgun (WGS) entry which is preliminary data.</text>
</comment>
<accession>A0ABQ7G2A0</accession>
<keyword evidence="2" id="KW-1185">Reference proteome</keyword>
<proteinExistence type="predicted"/>
<name>A0ABQ7G2A0_DUNSA</name>
<protein>
    <recommendedName>
        <fullName evidence="3">Encoded protein</fullName>
    </recommendedName>
</protein>
<evidence type="ECO:0000313" key="1">
    <source>
        <dbReference type="EMBL" id="KAF5828730.1"/>
    </source>
</evidence>
<organism evidence="1 2">
    <name type="scientific">Dunaliella salina</name>
    <name type="common">Green alga</name>
    <name type="synonym">Protococcus salinus</name>
    <dbReference type="NCBI Taxonomy" id="3046"/>
    <lineage>
        <taxon>Eukaryota</taxon>
        <taxon>Viridiplantae</taxon>
        <taxon>Chlorophyta</taxon>
        <taxon>core chlorophytes</taxon>
        <taxon>Chlorophyceae</taxon>
        <taxon>CS clade</taxon>
        <taxon>Chlamydomonadales</taxon>
        <taxon>Dunaliellaceae</taxon>
        <taxon>Dunaliella</taxon>
    </lineage>
</organism>
<dbReference type="EMBL" id="MU070254">
    <property type="protein sequence ID" value="KAF5828730.1"/>
    <property type="molecule type" value="Genomic_DNA"/>
</dbReference>
<gene>
    <name evidence="1" type="ORF">DUNSADRAFT_17141</name>
</gene>
<reference evidence="1" key="1">
    <citation type="submission" date="2017-08" db="EMBL/GenBank/DDBJ databases">
        <authorList>
            <person name="Polle J.E."/>
            <person name="Barry K."/>
            <person name="Cushman J."/>
            <person name="Schmutz J."/>
            <person name="Tran D."/>
            <person name="Hathwaick L.T."/>
            <person name="Yim W.C."/>
            <person name="Jenkins J."/>
            <person name="Mckie-Krisberg Z.M."/>
            <person name="Prochnik S."/>
            <person name="Lindquist E."/>
            <person name="Dockter R.B."/>
            <person name="Adam C."/>
            <person name="Molina H."/>
            <person name="Bunkerborg J."/>
            <person name="Jin E."/>
            <person name="Buchheim M."/>
            <person name="Magnuson J."/>
        </authorList>
    </citation>
    <scope>NUCLEOTIDE SEQUENCE</scope>
    <source>
        <strain evidence="1">CCAP 19/18</strain>
    </source>
</reference>
<sequence>MASSEGSDYDDVDASDASLGGALVHVRPPPPNQDASRIEAQIKSSIESFLLSLPLGEDNISAEIEQHVAIKLYNAEFAKRMAKDRTQQCTSSSYCQSCINSSSLNAFDEQGTMIRVGHPVKHVSRTASVPFAMELEKNSQIATRNDKCLSYA</sequence>
<evidence type="ECO:0008006" key="3">
    <source>
        <dbReference type="Google" id="ProtNLM"/>
    </source>
</evidence>
<evidence type="ECO:0000313" key="2">
    <source>
        <dbReference type="Proteomes" id="UP000815325"/>
    </source>
</evidence>